<reference evidence="1 2" key="1">
    <citation type="journal article" date="2024" name="Chem. Sci.">
        <title>Discovery of megapolipeptins by genome mining of a Burkholderiales bacteria collection.</title>
        <authorList>
            <person name="Paulo B.S."/>
            <person name="Recchia M.J.J."/>
            <person name="Lee S."/>
            <person name="Fergusson C.H."/>
            <person name="Romanowski S.B."/>
            <person name="Hernandez A."/>
            <person name="Krull N."/>
            <person name="Liu D.Y."/>
            <person name="Cavanagh H."/>
            <person name="Bos A."/>
            <person name="Gray C.A."/>
            <person name="Murphy B.T."/>
            <person name="Linington R.G."/>
            <person name="Eustaquio A.S."/>
        </authorList>
    </citation>
    <scope>NUCLEOTIDE SEQUENCE [LARGE SCALE GENOMIC DNA]</scope>
    <source>
        <strain evidence="1 2">RL17-350-BIC-A</strain>
    </source>
</reference>
<keyword evidence="2" id="KW-1185">Reference proteome</keyword>
<dbReference type="RefSeq" id="WP_408178711.1">
    <property type="nucleotide sequence ID" value="NZ_JAQQEZ010000015.1"/>
</dbReference>
<proteinExistence type="predicted"/>
<protein>
    <submittedName>
        <fullName evidence="1">Uncharacterized protein</fullName>
    </submittedName>
</protein>
<evidence type="ECO:0000313" key="1">
    <source>
        <dbReference type="EMBL" id="MFM0003702.1"/>
    </source>
</evidence>
<dbReference type="EMBL" id="JAQQEZ010000015">
    <property type="protein sequence ID" value="MFM0003702.1"/>
    <property type="molecule type" value="Genomic_DNA"/>
</dbReference>
<comment type="caution">
    <text evidence="1">The sequence shown here is derived from an EMBL/GenBank/DDBJ whole genome shotgun (WGS) entry which is preliminary data.</text>
</comment>
<sequence length="183" mass="19919">MPRPAAVTRDDIRAAVLARGCPSLADAKRDHPVVFALLLDDDAAVEYWERGRLRVVASDRAAAPATVLIRLLKQHRRFRFAPPDEPGPAESAEAPTPAIAVPETTSPSAGPNVWLTTLAPSADPSGRVWLARAGRFVNEMLQPSERKRWTERRLKCPAGESAGTGSAVWLLTELRSPKGEQSR</sequence>
<dbReference type="Proteomes" id="UP001629230">
    <property type="component" value="Unassembled WGS sequence"/>
</dbReference>
<evidence type="ECO:0000313" key="2">
    <source>
        <dbReference type="Proteomes" id="UP001629230"/>
    </source>
</evidence>
<name>A0ABW9AT03_9BURK</name>
<accession>A0ABW9AT03</accession>
<gene>
    <name evidence="1" type="ORF">PQR57_22070</name>
</gene>
<organism evidence="1 2">
    <name type="scientific">Paraburkholderia dipogonis</name>
    <dbReference type="NCBI Taxonomy" id="1211383"/>
    <lineage>
        <taxon>Bacteria</taxon>
        <taxon>Pseudomonadati</taxon>
        <taxon>Pseudomonadota</taxon>
        <taxon>Betaproteobacteria</taxon>
        <taxon>Burkholderiales</taxon>
        <taxon>Burkholderiaceae</taxon>
        <taxon>Paraburkholderia</taxon>
    </lineage>
</organism>